<proteinExistence type="predicted"/>
<feature type="signal peptide" evidence="2">
    <location>
        <begin position="1"/>
        <end position="20"/>
    </location>
</feature>
<dbReference type="Proteomes" id="UP000193920">
    <property type="component" value="Unassembled WGS sequence"/>
</dbReference>
<keyword evidence="2" id="KW-0732">Signal</keyword>
<evidence type="ECO:0000313" key="3">
    <source>
        <dbReference type="EMBL" id="ORY77168.1"/>
    </source>
</evidence>
<gene>
    <name evidence="3" type="ORF">LY90DRAFT_629176</name>
</gene>
<name>A0A1Y2EZX7_9FUNG</name>
<keyword evidence="1" id="KW-0472">Membrane</keyword>
<comment type="caution">
    <text evidence="3">The sequence shown here is derived from an EMBL/GenBank/DDBJ whole genome shotgun (WGS) entry which is preliminary data.</text>
</comment>
<keyword evidence="4" id="KW-1185">Reference proteome</keyword>
<keyword evidence="1" id="KW-1133">Transmembrane helix</keyword>
<evidence type="ECO:0000256" key="1">
    <source>
        <dbReference type="SAM" id="Phobius"/>
    </source>
</evidence>
<protein>
    <submittedName>
        <fullName evidence="3">Uncharacterized protein</fullName>
    </submittedName>
</protein>
<accession>A0A1Y2EZX7</accession>
<organism evidence="3 4">
    <name type="scientific">Neocallimastix californiae</name>
    <dbReference type="NCBI Taxonomy" id="1754190"/>
    <lineage>
        <taxon>Eukaryota</taxon>
        <taxon>Fungi</taxon>
        <taxon>Fungi incertae sedis</taxon>
        <taxon>Chytridiomycota</taxon>
        <taxon>Chytridiomycota incertae sedis</taxon>
        <taxon>Neocallimastigomycetes</taxon>
        <taxon>Neocallimastigales</taxon>
        <taxon>Neocallimastigaceae</taxon>
        <taxon>Neocallimastix</taxon>
    </lineage>
</organism>
<keyword evidence="1" id="KW-0812">Transmembrane</keyword>
<feature type="chain" id="PRO_5012192336" evidence="2">
    <location>
        <begin position="21"/>
        <end position="284"/>
    </location>
</feature>
<reference evidence="3 4" key="1">
    <citation type="submission" date="2016-08" db="EMBL/GenBank/DDBJ databases">
        <title>A Parts List for Fungal Cellulosomes Revealed by Comparative Genomics.</title>
        <authorList>
            <consortium name="DOE Joint Genome Institute"/>
            <person name="Haitjema C.H."/>
            <person name="Gilmore S.P."/>
            <person name="Henske J.K."/>
            <person name="Solomon K.V."/>
            <person name="De Groot R."/>
            <person name="Kuo A."/>
            <person name="Mondo S.J."/>
            <person name="Salamov A.A."/>
            <person name="Labutti K."/>
            <person name="Zhao Z."/>
            <person name="Chiniquy J."/>
            <person name="Barry K."/>
            <person name="Brewer H.M."/>
            <person name="Purvine S.O."/>
            <person name="Wright A.T."/>
            <person name="Boxma B."/>
            <person name="Van Alen T."/>
            <person name="Hackstein J.H."/>
            <person name="Baker S.E."/>
            <person name="Grigoriev I.V."/>
            <person name="O'Malley M.A."/>
        </authorList>
    </citation>
    <scope>NUCLEOTIDE SEQUENCE [LARGE SCALE GENOMIC DNA]</scope>
    <source>
        <strain evidence="3 4">G1</strain>
    </source>
</reference>
<dbReference type="AlphaFoldDB" id="A0A1Y2EZX7"/>
<dbReference type="EMBL" id="MCOG01000020">
    <property type="protein sequence ID" value="ORY77168.1"/>
    <property type="molecule type" value="Genomic_DNA"/>
</dbReference>
<dbReference type="OrthoDB" id="2146065at2759"/>
<evidence type="ECO:0000313" key="4">
    <source>
        <dbReference type="Proteomes" id="UP000193920"/>
    </source>
</evidence>
<evidence type="ECO:0000256" key="2">
    <source>
        <dbReference type="SAM" id="SignalP"/>
    </source>
</evidence>
<sequence>MNFLFIPISILLLFITRVLCEYGLSKTNVTLSFLKLSKIKVCKNDNDCPEYYNNCFKPPSSSTGYCNMYLFCHETGNCLKLSLGEFEIEERYRWPYYKTISYDYYKISMNSCNINILNEIRKRNMTNIGDITNNIKDNWGFFDDCKRTTCLTNEECFSKKCNMNEEVCETNGSSPGYVCTLNRNGNNNYKEDCLRMNHENCSYNNECLSNICDSNFAICVNKNSKLSFSELIVYYFKKYYIIILAIFFLILITISVITRIRKASIKSKEVVFASIINHKLLINQ</sequence>
<feature type="transmembrane region" description="Helical" evidence="1">
    <location>
        <begin position="239"/>
        <end position="258"/>
    </location>
</feature>